<sequence length="137" mass="16527">MDIFPRLKKDFKDFKTSCLAIVLYGSYAKGSPTKRSDVDICLIKPKEGVYERVLKKLGEKYDIKVFEELPLYIQIDIIKNHKVVYENELELSEYFYQFRKLWKDMEHRIKENQFSSVREKIDLRRRANEKAKILRKT</sequence>
<dbReference type="Proteomes" id="UP000053911">
    <property type="component" value="Unassembled WGS sequence"/>
</dbReference>
<dbReference type="CDD" id="cd05403">
    <property type="entry name" value="NT_KNTase_like"/>
    <property type="match status" value="1"/>
</dbReference>
<dbReference type="AlphaFoldDB" id="A0A124FF82"/>
<name>A0A124FF82_9EURY</name>
<dbReference type="Gene3D" id="3.30.460.10">
    <property type="entry name" value="Beta Polymerase, domain 2"/>
    <property type="match status" value="1"/>
</dbReference>
<reference evidence="3" key="1">
    <citation type="journal article" date="2015" name="MBio">
        <title>Genome-Resolved Metagenomic Analysis Reveals Roles for Candidate Phyla and Other Microbial Community Members in Biogeochemical Transformations in Oil Reservoirs.</title>
        <authorList>
            <person name="Hu P."/>
            <person name="Tom L."/>
            <person name="Singh A."/>
            <person name="Thomas B.C."/>
            <person name="Baker B.J."/>
            <person name="Piceno Y.M."/>
            <person name="Andersen G.L."/>
            <person name="Banfield J.F."/>
        </authorList>
    </citation>
    <scope>NUCLEOTIDE SEQUENCE [LARGE SCALE GENOMIC DNA]</scope>
</reference>
<dbReference type="Pfam" id="PF18765">
    <property type="entry name" value="Polbeta"/>
    <property type="match status" value="1"/>
</dbReference>
<dbReference type="SUPFAM" id="SSF81301">
    <property type="entry name" value="Nucleotidyltransferase"/>
    <property type="match status" value="1"/>
</dbReference>
<gene>
    <name evidence="2" type="ORF">XD54_1413</name>
</gene>
<dbReference type="PANTHER" id="PTHR33933">
    <property type="entry name" value="NUCLEOTIDYLTRANSFERASE"/>
    <property type="match status" value="1"/>
</dbReference>
<accession>A0A124FF82</accession>
<feature type="domain" description="Polymerase beta nucleotidyltransferase" evidence="1">
    <location>
        <begin position="16"/>
        <end position="88"/>
    </location>
</feature>
<evidence type="ECO:0000259" key="1">
    <source>
        <dbReference type="Pfam" id="PF18765"/>
    </source>
</evidence>
<organism evidence="2 3">
    <name type="scientific">Thermococcus sibiricus</name>
    <dbReference type="NCBI Taxonomy" id="172049"/>
    <lineage>
        <taxon>Archaea</taxon>
        <taxon>Methanobacteriati</taxon>
        <taxon>Methanobacteriota</taxon>
        <taxon>Thermococci</taxon>
        <taxon>Thermococcales</taxon>
        <taxon>Thermococcaceae</taxon>
        <taxon>Thermococcus</taxon>
    </lineage>
</organism>
<dbReference type="InterPro" id="IPR041633">
    <property type="entry name" value="Polbeta"/>
</dbReference>
<dbReference type="EMBL" id="LGFD01000028">
    <property type="protein sequence ID" value="KUK17305.1"/>
    <property type="molecule type" value="Genomic_DNA"/>
</dbReference>
<dbReference type="RefSeq" id="WP_283217719.1">
    <property type="nucleotide sequence ID" value="NZ_LGFD01000028.1"/>
</dbReference>
<proteinExistence type="predicted"/>
<dbReference type="InterPro" id="IPR052548">
    <property type="entry name" value="Type_VII_TA_antitoxin"/>
</dbReference>
<evidence type="ECO:0000313" key="3">
    <source>
        <dbReference type="Proteomes" id="UP000053911"/>
    </source>
</evidence>
<comment type="caution">
    <text evidence="2">The sequence shown here is derived from an EMBL/GenBank/DDBJ whole genome shotgun (WGS) entry which is preliminary data.</text>
</comment>
<protein>
    <recommendedName>
        <fullName evidence="1">Polymerase beta nucleotidyltransferase domain-containing protein</fullName>
    </recommendedName>
</protein>
<dbReference type="PANTHER" id="PTHR33933:SF1">
    <property type="entry name" value="PROTEIN ADENYLYLTRANSFERASE MNTA-RELATED"/>
    <property type="match status" value="1"/>
</dbReference>
<evidence type="ECO:0000313" key="2">
    <source>
        <dbReference type="EMBL" id="KUK17305.1"/>
    </source>
</evidence>
<dbReference type="InterPro" id="IPR043519">
    <property type="entry name" value="NT_sf"/>
</dbReference>
<dbReference type="PATRIC" id="fig|172049.5.peg.347"/>